<dbReference type="Gene3D" id="3.30.559.30">
    <property type="entry name" value="Nonribosomal peptide synthetase, condensation domain"/>
    <property type="match status" value="1"/>
</dbReference>
<keyword evidence="3" id="KW-0597">Phosphoprotein</keyword>
<feature type="domain" description="Carrier" evidence="4">
    <location>
        <begin position="463"/>
        <end position="538"/>
    </location>
</feature>
<dbReference type="InterPro" id="IPR001242">
    <property type="entry name" value="Condensation_dom"/>
</dbReference>
<dbReference type="GO" id="GO:0003824">
    <property type="term" value="F:catalytic activity"/>
    <property type="evidence" value="ECO:0007669"/>
    <property type="project" value="InterPro"/>
</dbReference>
<dbReference type="Pfam" id="PF00668">
    <property type="entry name" value="Condensation"/>
    <property type="match status" value="1"/>
</dbReference>
<dbReference type="InterPro" id="IPR036736">
    <property type="entry name" value="ACP-like_sf"/>
</dbReference>
<dbReference type="SUPFAM" id="SSF47336">
    <property type="entry name" value="ACP-like"/>
    <property type="match status" value="1"/>
</dbReference>
<dbReference type="AlphaFoldDB" id="A0A2W2EI49"/>
<dbReference type="Proteomes" id="UP000248924">
    <property type="component" value="Unassembled WGS sequence"/>
</dbReference>
<dbReference type="InterPro" id="IPR009081">
    <property type="entry name" value="PP-bd_ACP"/>
</dbReference>
<evidence type="ECO:0000256" key="1">
    <source>
        <dbReference type="ARBA" id="ARBA00001957"/>
    </source>
</evidence>
<dbReference type="SUPFAM" id="SSF52777">
    <property type="entry name" value="CoA-dependent acyltransferases"/>
    <property type="match status" value="2"/>
</dbReference>
<name>A0A2W2EI49_9ACTN</name>
<accession>A0A2W2EI49</accession>
<dbReference type="SMART" id="SM00823">
    <property type="entry name" value="PKS_PP"/>
    <property type="match status" value="1"/>
</dbReference>
<reference evidence="5 6" key="1">
    <citation type="submission" date="2018-01" db="EMBL/GenBank/DDBJ databases">
        <title>Draft genome sequence of Jishengella sp. NA12.</title>
        <authorList>
            <person name="Sahin N."/>
            <person name="Ay H."/>
            <person name="Saygin H."/>
        </authorList>
    </citation>
    <scope>NUCLEOTIDE SEQUENCE [LARGE SCALE GENOMIC DNA]</scope>
    <source>
        <strain evidence="5 6">NA12</strain>
    </source>
</reference>
<dbReference type="Gene3D" id="1.10.1200.10">
    <property type="entry name" value="ACP-like"/>
    <property type="match status" value="1"/>
</dbReference>
<dbReference type="GO" id="GO:0008610">
    <property type="term" value="P:lipid biosynthetic process"/>
    <property type="evidence" value="ECO:0007669"/>
    <property type="project" value="UniProtKB-ARBA"/>
</dbReference>
<dbReference type="PROSITE" id="PS50075">
    <property type="entry name" value="CARRIER"/>
    <property type="match status" value="1"/>
</dbReference>
<dbReference type="PANTHER" id="PTHR45527">
    <property type="entry name" value="NONRIBOSOMAL PEPTIDE SYNTHETASE"/>
    <property type="match status" value="1"/>
</dbReference>
<proteinExistence type="predicted"/>
<gene>
    <name evidence="5" type="ORF">C1I95_23975</name>
</gene>
<dbReference type="GO" id="GO:0005737">
    <property type="term" value="C:cytoplasm"/>
    <property type="evidence" value="ECO:0007669"/>
    <property type="project" value="TreeGrafter"/>
</dbReference>
<dbReference type="CDD" id="cd19531">
    <property type="entry name" value="LCL_NRPS-like"/>
    <property type="match status" value="1"/>
</dbReference>
<evidence type="ECO:0000313" key="5">
    <source>
        <dbReference type="EMBL" id="PZG13300.1"/>
    </source>
</evidence>
<evidence type="ECO:0000256" key="2">
    <source>
        <dbReference type="ARBA" id="ARBA00022450"/>
    </source>
</evidence>
<evidence type="ECO:0000256" key="3">
    <source>
        <dbReference type="ARBA" id="ARBA00022553"/>
    </source>
</evidence>
<organism evidence="5 6">
    <name type="scientific">Micromonospora craterilacus</name>
    <dbReference type="NCBI Taxonomy" id="1655439"/>
    <lineage>
        <taxon>Bacteria</taxon>
        <taxon>Bacillati</taxon>
        <taxon>Actinomycetota</taxon>
        <taxon>Actinomycetes</taxon>
        <taxon>Micromonosporales</taxon>
        <taxon>Micromonosporaceae</taxon>
        <taxon>Micromonospora</taxon>
    </lineage>
</organism>
<dbReference type="Pfam" id="PF00550">
    <property type="entry name" value="PP-binding"/>
    <property type="match status" value="1"/>
</dbReference>
<dbReference type="PANTHER" id="PTHR45527:SF1">
    <property type="entry name" value="FATTY ACID SYNTHASE"/>
    <property type="match status" value="1"/>
</dbReference>
<comment type="caution">
    <text evidence="5">The sequence shown here is derived from an EMBL/GenBank/DDBJ whole genome shotgun (WGS) entry which is preliminary data.</text>
</comment>
<evidence type="ECO:0000313" key="6">
    <source>
        <dbReference type="Proteomes" id="UP000248924"/>
    </source>
</evidence>
<dbReference type="GO" id="GO:0031177">
    <property type="term" value="F:phosphopantetheine binding"/>
    <property type="evidence" value="ECO:0007669"/>
    <property type="project" value="InterPro"/>
</dbReference>
<comment type="cofactor">
    <cofactor evidence="1">
        <name>pantetheine 4'-phosphate</name>
        <dbReference type="ChEBI" id="CHEBI:47942"/>
    </cofactor>
</comment>
<protein>
    <recommendedName>
        <fullName evidence="4">Carrier domain-containing protein</fullName>
    </recommendedName>
</protein>
<dbReference type="InterPro" id="IPR020806">
    <property type="entry name" value="PKS_PP-bd"/>
</dbReference>
<keyword evidence="2" id="KW-0596">Phosphopantetheine</keyword>
<dbReference type="EMBL" id="POTY01000181">
    <property type="protein sequence ID" value="PZG13300.1"/>
    <property type="molecule type" value="Genomic_DNA"/>
</dbReference>
<dbReference type="InterPro" id="IPR023213">
    <property type="entry name" value="CAT-like_dom_sf"/>
</dbReference>
<dbReference type="Gene3D" id="3.30.559.10">
    <property type="entry name" value="Chloramphenicol acetyltransferase-like domain"/>
    <property type="match status" value="1"/>
</dbReference>
<dbReference type="GO" id="GO:0043041">
    <property type="term" value="P:amino acid activation for nonribosomal peptide biosynthetic process"/>
    <property type="evidence" value="ECO:0007669"/>
    <property type="project" value="TreeGrafter"/>
</dbReference>
<sequence length="551" mass="59465">MWLFDQMLPASPGYDAPTVVRVRGPLSIAAMDVALDRLVTRHDSFRTRFPRTGDGVPVQVVDAALAARPRWRYLDLAGLPDQRRLTVAADVVRQAAARPFDLDRGPLWYAAVIRLGVDDHVLLLGMHHLVADLWSLNIVIDELSAAYRAASHGGALPAPVPPAQPAGLALRQRDRLTPARLDRLRRWWADHLTGVRPVALPTDRPRPPLPNLTTYCHEGQLPPDLADALRRIGHQHRVTLYATLLAALNTLVAGWSGQGDLLTVSVTAGRHGRAAEGTVGLLTGCLVVRVDTTKAATFAALLPVVQEAVVDALDHAALPFADLVAHVDPGRDLEPSPLRQLGFSLHNTPSASAEFPGATIGALPPRQDAWPRGVSEADLWWEVFDHGTGPLAYRLQADDRLFRPDGPRRVMSALRQLLHTVGRHPETPLSRLAPVALPRPAPAGSGQVPPMPAAATDHPLVEPAPAHLRHAVALLVTEVLGIAPTSDEDNFFRLGGTSMDAVRLAARLAADLGAEVSLYELMTTRTVAGMAAAVHRAQRDSVTRSSRTSWS</sequence>
<evidence type="ECO:0000259" key="4">
    <source>
        <dbReference type="PROSITE" id="PS50075"/>
    </source>
</evidence>
<dbReference type="GO" id="GO:0044550">
    <property type="term" value="P:secondary metabolite biosynthetic process"/>
    <property type="evidence" value="ECO:0007669"/>
    <property type="project" value="TreeGrafter"/>
</dbReference>
<keyword evidence="6" id="KW-1185">Reference proteome</keyword>